<name>A0A6A4GQL3_9AGAR</name>
<dbReference type="AlphaFoldDB" id="A0A6A4GQL3"/>
<keyword evidence="2" id="KW-1185">Reference proteome</keyword>
<organism evidence="1 2">
    <name type="scientific">Gymnopus androsaceus JB14</name>
    <dbReference type="NCBI Taxonomy" id="1447944"/>
    <lineage>
        <taxon>Eukaryota</taxon>
        <taxon>Fungi</taxon>
        <taxon>Dikarya</taxon>
        <taxon>Basidiomycota</taxon>
        <taxon>Agaricomycotina</taxon>
        <taxon>Agaricomycetes</taxon>
        <taxon>Agaricomycetidae</taxon>
        <taxon>Agaricales</taxon>
        <taxon>Marasmiineae</taxon>
        <taxon>Omphalotaceae</taxon>
        <taxon>Gymnopus</taxon>
    </lineage>
</organism>
<proteinExistence type="predicted"/>
<evidence type="ECO:0000313" key="2">
    <source>
        <dbReference type="Proteomes" id="UP000799118"/>
    </source>
</evidence>
<gene>
    <name evidence="1" type="ORF">BT96DRAFT_948238</name>
</gene>
<evidence type="ECO:0000313" key="1">
    <source>
        <dbReference type="EMBL" id="KAE9387590.1"/>
    </source>
</evidence>
<sequence>MHRFDESGHGPPVGFAPPEMWSWQYGVLGVDVKYIRDQKQKQVQWMKRQLVNGFKNDGGTKVVVQPPKKHQRIPFPYVDSPPFCPPDHWVEPPQDAPMAVTPHGFLSNFSPSLFLLLPPPGLEWICQFVCLGPIAGGEPSTNDSCADLAICPWAAGKQEVDVKYIYTLSIVFDLRIAGSDHELLVEIGGKIWIGNTSIPLMYNPWTAGDVRLLIDQCGLGRGSLR</sequence>
<protein>
    <submittedName>
        <fullName evidence="1">Uncharacterized protein</fullName>
    </submittedName>
</protein>
<accession>A0A6A4GQL3</accession>
<dbReference type="Proteomes" id="UP000799118">
    <property type="component" value="Unassembled WGS sequence"/>
</dbReference>
<dbReference type="EMBL" id="ML769791">
    <property type="protein sequence ID" value="KAE9387590.1"/>
    <property type="molecule type" value="Genomic_DNA"/>
</dbReference>
<reference evidence="1" key="1">
    <citation type="journal article" date="2019" name="Environ. Microbiol.">
        <title>Fungal ecological strategies reflected in gene transcription - a case study of two litter decomposers.</title>
        <authorList>
            <person name="Barbi F."/>
            <person name="Kohler A."/>
            <person name="Barry K."/>
            <person name="Baskaran P."/>
            <person name="Daum C."/>
            <person name="Fauchery L."/>
            <person name="Ihrmark K."/>
            <person name="Kuo A."/>
            <person name="LaButti K."/>
            <person name="Lipzen A."/>
            <person name="Morin E."/>
            <person name="Grigoriev I.V."/>
            <person name="Henrissat B."/>
            <person name="Lindahl B."/>
            <person name="Martin F."/>
        </authorList>
    </citation>
    <scope>NUCLEOTIDE SEQUENCE</scope>
    <source>
        <strain evidence="1">JB14</strain>
    </source>
</reference>